<dbReference type="InterPro" id="IPR014132">
    <property type="entry name" value="PdaB-like"/>
</dbReference>
<dbReference type="InterPro" id="IPR011330">
    <property type="entry name" value="Glyco_hydro/deAcase_b/a-brl"/>
</dbReference>
<comment type="caution">
    <text evidence="3">The sequence shown here is derived from an EMBL/GenBank/DDBJ whole genome shotgun (WGS) entry which is preliminary data.</text>
</comment>
<dbReference type="EMBL" id="JDRY01000033">
    <property type="protein sequence ID" value="KGM99496.1"/>
    <property type="molecule type" value="Genomic_DNA"/>
</dbReference>
<keyword evidence="1" id="KW-0472">Membrane</keyword>
<feature type="domain" description="NodB homology" evidence="2">
    <location>
        <begin position="57"/>
        <end position="234"/>
    </location>
</feature>
<sequence>MNIQKYLEKIKKHQMLIVLGVFVFLAAFFLGVNFKNLQAVSRESKKYPIYSVDTNEKKIAITFDTNWGTNNTKKVLDILDKYNAKATFFLMGTWIDKHENETKEIFNRGHEIGNHSNSHADFTLISRTRIIEEIAATDAKLMKLLGKGTEVFRFPSGSYNEKSLEIAESTNHYCIQWNVDSIDWKEQGADIEYNRVVKKVKPGSILLFHDNAKYTPETLPRILSDLKAKGYQFVKVSDLIYKNGYYMDNLGTQKLKEK</sequence>
<dbReference type="SUPFAM" id="SSF88713">
    <property type="entry name" value="Glycoside hydrolase/deacetylase"/>
    <property type="match status" value="1"/>
</dbReference>
<evidence type="ECO:0000313" key="4">
    <source>
        <dbReference type="Proteomes" id="UP000030014"/>
    </source>
</evidence>
<dbReference type="PANTHER" id="PTHR10587:SF128">
    <property type="entry name" value="POLYSACCHARIDE DEACETYLASE PDAB-RELATED"/>
    <property type="match status" value="1"/>
</dbReference>
<protein>
    <submittedName>
        <fullName evidence="3">Polysaccharide deacetylase</fullName>
    </submittedName>
</protein>
<evidence type="ECO:0000259" key="2">
    <source>
        <dbReference type="PROSITE" id="PS51677"/>
    </source>
</evidence>
<evidence type="ECO:0000256" key="1">
    <source>
        <dbReference type="SAM" id="Phobius"/>
    </source>
</evidence>
<dbReference type="GO" id="GO:0016810">
    <property type="term" value="F:hydrolase activity, acting on carbon-nitrogen (but not peptide) bonds"/>
    <property type="evidence" value="ECO:0007669"/>
    <property type="project" value="InterPro"/>
</dbReference>
<dbReference type="NCBIfam" id="TIGR02764">
    <property type="entry name" value="spore_ybaN_pdaB"/>
    <property type="match status" value="1"/>
</dbReference>
<keyword evidence="1" id="KW-1133">Transmembrane helix</keyword>
<dbReference type="Pfam" id="PF01522">
    <property type="entry name" value="Polysacc_deac_1"/>
    <property type="match status" value="1"/>
</dbReference>
<gene>
    <name evidence="3" type="ORF">Z955_06590</name>
</gene>
<dbReference type="PROSITE" id="PS51677">
    <property type="entry name" value="NODB"/>
    <property type="match status" value="1"/>
</dbReference>
<proteinExistence type="predicted"/>
<dbReference type="InterPro" id="IPR002509">
    <property type="entry name" value="NODB_dom"/>
</dbReference>
<organism evidence="3 4">
    <name type="scientific">Clostridium botulinum C/D str. DC5</name>
    <dbReference type="NCBI Taxonomy" id="1443128"/>
    <lineage>
        <taxon>Bacteria</taxon>
        <taxon>Bacillati</taxon>
        <taxon>Bacillota</taxon>
        <taxon>Clostridia</taxon>
        <taxon>Eubacteriales</taxon>
        <taxon>Clostridiaceae</taxon>
        <taxon>Clostridium</taxon>
    </lineage>
</organism>
<dbReference type="RefSeq" id="WP_039257823.1">
    <property type="nucleotide sequence ID" value="NZ_JDRY01000033.1"/>
</dbReference>
<evidence type="ECO:0000313" key="3">
    <source>
        <dbReference type="EMBL" id="KGM99496.1"/>
    </source>
</evidence>
<dbReference type="GO" id="GO:0016020">
    <property type="term" value="C:membrane"/>
    <property type="evidence" value="ECO:0007669"/>
    <property type="project" value="TreeGrafter"/>
</dbReference>
<keyword evidence="1" id="KW-0812">Transmembrane</keyword>
<dbReference type="AlphaFoldDB" id="A0A0A0IGU7"/>
<dbReference type="Gene3D" id="3.20.20.370">
    <property type="entry name" value="Glycoside hydrolase/deacetylase"/>
    <property type="match status" value="1"/>
</dbReference>
<feature type="transmembrane region" description="Helical" evidence="1">
    <location>
        <begin position="15"/>
        <end position="34"/>
    </location>
</feature>
<dbReference type="GO" id="GO:0005975">
    <property type="term" value="P:carbohydrate metabolic process"/>
    <property type="evidence" value="ECO:0007669"/>
    <property type="project" value="InterPro"/>
</dbReference>
<dbReference type="InterPro" id="IPR050248">
    <property type="entry name" value="Polysacc_deacetylase_ArnD"/>
</dbReference>
<reference evidence="3 4" key="1">
    <citation type="submission" date="2014-01" db="EMBL/GenBank/DDBJ databases">
        <title>Plasmidome dynamics in the species complex Clostridium novyi sensu lato converts strains of independent lineages into distinctly different pathogens.</title>
        <authorList>
            <person name="Skarin H."/>
            <person name="Segerman B."/>
        </authorList>
    </citation>
    <scope>NUCLEOTIDE SEQUENCE [LARGE SCALE GENOMIC DNA]</scope>
    <source>
        <strain evidence="3 4">DC5</strain>
    </source>
</reference>
<name>A0A0A0IGU7_CLOBO</name>
<accession>A0A0A0IGU7</accession>
<dbReference type="Proteomes" id="UP000030014">
    <property type="component" value="Unassembled WGS sequence"/>
</dbReference>
<dbReference type="CDD" id="cd10917">
    <property type="entry name" value="CE4_NodB_like_6s_7s"/>
    <property type="match status" value="1"/>
</dbReference>
<dbReference type="PANTHER" id="PTHR10587">
    <property type="entry name" value="GLYCOSYL TRANSFERASE-RELATED"/>
    <property type="match status" value="1"/>
</dbReference>